<comment type="caution">
    <text evidence="2">The sequence shown here is derived from an EMBL/GenBank/DDBJ whole genome shotgun (WGS) entry which is preliminary data.</text>
</comment>
<evidence type="ECO:0000313" key="3">
    <source>
        <dbReference type="Proteomes" id="UP000017840"/>
    </source>
</evidence>
<feature type="region of interest" description="Disordered" evidence="1">
    <location>
        <begin position="18"/>
        <end position="84"/>
    </location>
</feature>
<keyword evidence="3" id="KW-1185">Reference proteome</keyword>
<reference evidence="2 3" key="1">
    <citation type="journal article" date="2013" name="Genome Announc.">
        <title>Draft Genome Sequence of 'Candidatus Halobonum tyrrellensis' Strain G22, Isolated from the Hypersaline Waters of Lake Tyrrell, Australia.</title>
        <authorList>
            <person name="Ugalde J.A."/>
            <person name="Narasingarao P."/>
            <person name="Kuo S."/>
            <person name="Podell S."/>
            <person name="Allen E.E."/>
        </authorList>
    </citation>
    <scope>NUCLEOTIDE SEQUENCE [LARGE SCALE GENOMIC DNA]</scope>
    <source>
        <strain evidence="2 3">G22</strain>
    </source>
</reference>
<dbReference type="AlphaFoldDB" id="V4HJQ2"/>
<dbReference type="eggNOG" id="arCOG13162">
    <property type="taxonomic scope" value="Archaea"/>
</dbReference>
<feature type="compositionally biased region" description="Low complexity" evidence="1">
    <location>
        <begin position="53"/>
        <end position="84"/>
    </location>
</feature>
<organism evidence="2 3">
    <name type="scientific">Candidatus Halobonum tyrrellensis G22</name>
    <dbReference type="NCBI Taxonomy" id="1324957"/>
    <lineage>
        <taxon>Archaea</taxon>
        <taxon>Methanobacteriati</taxon>
        <taxon>Methanobacteriota</taxon>
        <taxon>Stenosarchaea group</taxon>
        <taxon>Halobacteria</taxon>
        <taxon>Halobacteriales</taxon>
        <taxon>Haloferacaceae</taxon>
        <taxon>Candidatus Halobonum</taxon>
    </lineage>
</organism>
<name>V4HJQ2_9EURY</name>
<dbReference type="Proteomes" id="UP000017840">
    <property type="component" value="Unassembled WGS sequence"/>
</dbReference>
<proteinExistence type="predicted"/>
<sequence length="84" mass="8766">MREALFDGRYEEAQRLCDDHLRGDPLGTRPYLPFCDLPVDEQDGRDGAGASDGGRPSPRSTPSPAAGTDSSSADCGAAAAVRSV</sequence>
<protein>
    <submittedName>
        <fullName evidence="2">Alpha-L-fucosidase</fullName>
    </submittedName>
</protein>
<dbReference type="EMBL" id="ASGZ01000002">
    <property type="protein sequence ID" value="ESP89993.1"/>
    <property type="molecule type" value="Genomic_DNA"/>
</dbReference>
<dbReference type="RefSeq" id="WP_023392697.1">
    <property type="nucleotide sequence ID" value="NZ_ASGZ01000002.1"/>
</dbReference>
<evidence type="ECO:0000256" key="1">
    <source>
        <dbReference type="SAM" id="MobiDB-lite"/>
    </source>
</evidence>
<evidence type="ECO:0000313" key="2">
    <source>
        <dbReference type="EMBL" id="ESP89993.1"/>
    </source>
</evidence>
<gene>
    <name evidence="2" type="ORF">K933_00482</name>
</gene>
<accession>V4HJQ2</accession>